<protein>
    <submittedName>
        <fullName evidence="5">ABC transporter substrate-binding protein</fullName>
    </submittedName>
</protein>
<dbReference type="Gene3D" id="3.40.50.2300">
    <property type="match status" value="2"/>
</dbReference>
<accession>A0A6I4TAJ6</accession>
<feature type="domain" description="Leucine-binding protein" evidence="4">
    <location>
        <begin position="49"/>
        <end position="367"/>
    </location>
</feature>
<dbReference type="InterPro" id="IPR028082">
    <property type="entry name" value="Peripla_BP_I"/>
</dbReference>
<dbReference type="InterPro" id="IPR051010">
    <property type="entry name" value="BCAA_transport"/>
</dbReference>
<evidence type="ECO:0000313" key="5">
    <source>
        <dbReference type="EMBL" id="MXO73784.1"/>
    </source>
</evidence>
<evidence type="ECO:0000259" key="4">
    <source>
        <dbReference type="Pfam" id="PF13458"/>
    </source>
</evidence>
<evidence type="ECO:0000256" key="1">
    <source>
        <dbReference type="ARBA" id="ARBA00010062"/>
    </source>
</evidence>
<comment type="similarity">
    <text evidence="1">Belongs to the leucine-binding protein family.</text>
</comment>
<dbReference type="EMBL" id="WTZA01000001">
    <property type="protein sequence ID" value="MXO73784.1"/>
    <property type="molecule type" value="Genomic_DNA"/>
</dbReference>
<dbReference type="InterPro" id="IPR028081">
    <property type="entry name" value="Leu-bd"/>
</dbReference>
<dbReference type="Proteomes" id="UP000439522">
    <property type="component" value="Unassembled WGS sequence"/>
</dbReference>
<dbReference type="CDD" id="cd06339">
    <property type="entry name" value="PBP1_YraM_LppC_lipoprotein-like"/>
    <property type="match status" value="1"/>
</dbReference>
<dbReference type="SUPFAM" id="SSF53822">
    <property type="entry name" value="Periplasmic binding protein-like I"/>
    <property type="match status" value="1"/>
</dbReference>
<dbReference type="PANTHER" id="PTHR30483">
    <property type="entry name" value="LEUCINE-SPECIFIC-BINDING PROTEIN"/>
    <property type="match status" value="1"/>
</dbReference>
<keyword evidence="3" id="KW-0029">Amino-acid transport</keyword>
<keyword evidence="6" id="KW-1185">Reference proteome</keyword>
<dbReference type="Pfam" id="PF13458">
    <property type="entry name" value="Peripla_BP_6"/>
    <property type="match status" value="1"/>
</dbReference>
<proteinExistence type="inferred from homology"/>
<dbReference type="GO" id="GO:0006865">
    <property type="term" value="P:amino acid transport"/>
    <property type="evidence" value="ECO:0007669"/>
    <property type="project" value="UniProtKB-KW"/>
</dbReference>
<name>A0A6I4TAJ6_9SPHN</name>
<sequence length="381" mass="39538">MVAGLGLLLAGCKVIPGGGAPVPGPDPLPTPTPAPVATPGLPVDETRHRVALLVPMSGDNGAVGRSIANATTMALLDTNADTIRITTYDTATGARGAAQRAIADGNALILGPLLSADVSQALAAARPADVPMITFSNDSQVAAPDVFVMGQAPEQSVERTIAYARRAGSARFAAIVPEGEYGDRAAAAFRTAVAGNGGTVSGIESYSRGNTSIVSAATRLSQKGGYDAVLIADGSRLATQAAGILRPRTTGSVRLLGTELWSGESDVPRTPALRGAWFSAMSDGRFRRFSESYRTRFGSQPYRVSTLGYDAVLLALRIAGDGWQPGQPFPVARLRDEDGFLGLDGVFRFGRSGVVERAMEVREVRDGQVVIVSPAPASFAD</sequence>
<reference evidence="5 6" key="1">
    <citation type="submission" date="2019-12" db="EMBL/GenBank/DDBJ databases">
        <title>Genomic-based taxomic classification of the family Erythrobacteraceae.</title>
        <authorList>
            <person name="Xu L."/>
        </authorList>
    </citation>
    <scope>NUCLEOTIDE SEQUENCE [LARGE SCALE GENOMIC DNA]</scope>
    <source>
        <strain evidence="5 6">100921-2</strain>
    </source>
</reference>
<gene>
    <name evidence="5" type="ORF">GRI40_00915</name>
</gene>
<evidence type="ECO:0000256" key="2">
    <source>
        <dbReference type="ARBA" id="ARBA00022729"/>
    </source>
</evidence>
<comment type="caution">
    <text evidence="5">The sequence shown here is derived from an EMBL/GenBank/DDBJ whole genome shotgun (WGS) entry which is preliminary data.</text>
</comment>
<organism evidence="5 6">
    <name type="scientific">Tsuneonella aeria</name>
    <dbReference type="NCBI Taxonomy" id="1837929"/>
    <lineage>
        <taxon>Bacteria</taxon>
        <taxon>Pseudomonadati</taxon>
        <taxon>Pseudomonadota</taxon>
        <taxon>Alphaproteobacteria</taxon>
        <taxon>Sphingomonadales</taxon>
        <taxon>Erythrobacteraceae</taxon>
        <taxon>Tsuneonella</taxon>
    </lineage>
</organism>
<keyword evidence="3" id="KW-0813">Transport</keyword>
<dbReference type="PANTHER" id="PTHR30483:SF6">
    <property type="entry name" value="PERIPLASMIC BINDING PROTEIN OF ABC TRANSPORTER FOR NATURAL AMINO ACIDS"/>
    <property type="match status" value="1"/>
</dbReference>
<evidence type="ECO:0000256" key="3">
    <source>
        <dbReference type="ARBA" id="ARBA00022970"/>
    </source>
</evidence>
<dbReference type="AlphaFoldDB" id="A0A6I4TAJ6"/>
<keyword evidence="2" id="KW-0732">Signal</keyword>
<dbReference type="OrthoDB" id="7210494at2"/>
<evidence type="ECO:0000313" key="6">
    <source>
        <dbReference type="Proteomes" id="UP000439522"/>
    </source>
</evidence>